<feature type="compositionally biased region" description="Low complexity" evidence="6">
    <location>
        <begin position="341"/>
        <end position="351"/>
    </location>
</feature>
<dbReference type="GO" id="GO:0016020">
    <property type="term" value="C:membrane"/>
    <property type="evidence" value="ECO:0000318"/>
    <property type="project" value="GO_Central"/>
</dbReference>
<dbReference type="Gramene" id="EFJ30414">
    <property type="protein sequence ID" value="EFJ30414"/>
    <property type="gene ID" value="SELMODRAFT_440338"/>
</dbReference>
<feature type="compositionally biased region" description="Gly residues" evidence="6">
    <location>
        <begin position="352"/>
        <end position="361"/>
    </location>
</feature>
<dbReference type="Proteomes" id="UP000001514">
    <property type="component" value="Unassembled WGS sequence"/>
</dbReference>
<keyword evidence="10" id="KW-1185">Reference proteome</keyword>
<proteinExistence type="predicted"/>
<dbReference type="GO" id="GO:0005737">
    <property type="term" value="C:cytoplasm"/>
    <property type="evidence" value="ECO:0000318"/>
    <property type="project" value="GO_Central"/>
</dbReference>
<dbReference type="eggNOG" id="KOG1396">
    <property type="taxonomic scope" value="Eukaryota"/>
</dbReference>
<evidence type="ECO:0000256" key="1">
    <source>
        <dbReference type="ARBA" id="ARBA00004308"/>
    </source>
</evidence>
<organism evidence="10">
    <name type="scientific">Selaginella moellendorffii</name>
    <name type="common">Spikemoss</name>
    <dbReference type="NCBI Taxonomy" id="88036"/>
    <lineage>
        <taxon>Eukaryota</taxon>
        <taxon>Viridiplantae</taxon>
        <taxon>Streptophyta</taxon>
        <taxon>Embryophyta</taxon>
        <taxon>Tracheophyta</taxon>
        <taxon>Lycopodiopsida</taxon>
        <taxon>Selaginellales</taxon>
        <taxon>Selaginellaceae</taxon>
        <taxon>Selaginella</taxon>
    </lineage>
</organism>
<dbReference type="SUPFAM" id="SSF49785">
    <property type="entry name" value="Galactose-binding domain-like"/>
    <property type="match status" value="1"/>
</dbReference>
<evidence type="ECO:0000259" key="8">
    <source>
        <dbReference type="PROSITE" id="PS51469"/>
    </source>
</evidence>
<keyword evidence="2" id="KW-0812">Transmembrane</keyword>
<accession>D8RB19</accession>
<gene>
    <name evidence="9" type="ORF">SELMODRAFT_440338</name>
</gene>
<dbReference type="GO" id="GO:0012505">
    <property type="term" value="C:endomembrane system"/>
    <property type="evidence" value="ECO:0007669"/>
    <property type="project" value="UniProtKB-SubCell"/>
</dbReference>
<keyword evidence="4" id="KW-0472">Membrane</keyword>
<feature type="region of interest" description="Disordered" evidence="6">
    <location>
        <begin position="319"/>
        <end position="365"/>
    </location>
</feature>
<dbReference type="PANTHER" id="PTHR12953">
    <property type="entry name" value="MEMBRANE PROTEIN CH1 RELATED"/>
    <property type="match status" value="1"/>
</dbReference>
<feature type="signal peptide" evidence="7">
    <location>
        <begin position="1"/>
        <end position="21"/>
    </location>
</feature>
<evidence type="ECO:0000256" key="2">
    <source>
        <dbReference type="ARBA" id="ARBA00022692"/>
    </source>
</evidence>
<evidence type="ECO:0000256" key="3">
    <source>
        <dbReference type="ARBA" id="ARBA00022989"/>
    </source>
</evidence>
<dbReference type="KEGG" id="smo:SELMODRAFT_440338"/>
<keyword evidence="3" id="KW-1133">Transmembrane helix</keyword>
<reference evidence="9 10" key="1">
    <citation type="journal article" date="2011" name="Science">
        <title>The Selaginella genome identifies genetic changes associated with the evolution of vascular plants.</title>
        <authorList>
            <person name="Banks J.A."/>
            <person name="Nishiyama T."/>
            <person name="Hasebe M."/>
            <person name="Bowman J.L."/>
            <person name="Gribskov M."/>
            <person name="dePamphilis C."/>
            <person name="Albert V.A."/>
            <person name="Aono N."/>
            <person name="Aoyama T."/>
            <person name="Ambrose B.A."/>
            <person name="Ashton N.W."/>
            <person name="Axtell M.J."/>
            <person name="Barker E."/>
            <person name="Barker M.S."/>
            <person name="Bennetzen J.L."/>
            <person name="Bonawitz N.D."/>
            <person name="Chapple C."/>
            <person name="Cheng C."/>
            <person name="Correa L.G."/>
            <person name="Dacre M."/>
            <person name="DeBarry J."/>
            <person name="Dreyer I."/>
            <person name="Elias M."/>
            <person name="Engstrom E.M."/>
            <person name="Estelle M."/>
            <person name="Feng L."/>
            <person name="Finet C."/>
            <person name="Floyd S.K."/>
            <person name="Frommer W.B."/>
            <person name="Fujita T."/>
            <person name="Gramzow L."/>
            <person name="Gutensohn M."/>
            <person name="Harholt J."/>
            <person name="Hattori M."/>
            <person name="Heyl A."/>
            <person name="Hirai T."/>
            <person name="Hiwatashi Y."/>
            <person name="Ishikawa M."/>
            <person name="Iwata M."/>
            <person name="Karol K.G."/>
            <person name="Koehler B."/>
            <person name="Kolukisaoglu U."/>
            <person name="Kubo M."/>
            <person name="Kurata T."/>
            <person name="Lalonde S."/>
            <person name="Li K."/>
            <person name="Li Y."/>
            <person name="Litt A."/>
            <person name="Lyons E."/>
            <person name="Manning G."/>
            <person name="Maruyama T."/>
            <person name="Michael T.P."/>
            <person name="Mikami K."/>
            <person name="Miyazaki S."/>
            <person name="Morinaga S."/>
            <person name="Murata T."/>
            <person name="Mueller-Roeber B."/>
            <person name="Nelson D.R."/>
            <person name="Obara M."/>
            <person name="Oguri Y."/>
            <person name="Olmstead R.G."/>
            <person name="Onodera N."/>
            <person name="Petersen B.L."/>
            <person name="Pils B."/>
            <person name="Prigge M."/>
            <person name="Rensing S.A."/>
            <person name="Riano-Pachon D.M."/>
            <person name="Roberts A.W."/>
            <person name="Sato Y."/>
            <person name="Scheller H.V."/>
            <person name="Schulz B."/>
            <person name="Schulz C."/>
            <person name="Shakirov E.V."/>
            <person name="Shibagaki N."/>
            <person name="Shinohara N."/>
            <person name="Shippen D.E."/>
            <person name="Soerensen I."/>
            <person name="Sotooka R."/>
            <person name="Sugimoto N."/>
            <person name="Sugita M."/>
            <person name="Sumikawa N."/>
            <person name="Tanurdzic M."/>
            <person name="Theissen G."/>
            <person name="Ulvskov P."/>
            <person name="Wakazuki S."/>
            <person name="Weng J.K."/>
            <person name="Willats W.W."/>
            <person name="Wipf D."/>
            <person name="Wolf P.G."/>
            <person name="Yang L."/>
            <person name="Zimmer A.D."/>
            <person name="Zhu Q."/>
            <person name="Mitros T."/>
            <person name="Hellsten U."/>
            <person name="Loque D."/>
            <person name="Otillar R."/>
            <person name="Salamov A."/>
            <person name="Schmutz J."/>
            <person name="Shapiro H."/>
            <person name="Lindquist E."/>
            <person name="Lucas S."/>
            <person name="Rokhsar D."/>
            <person name="Grigoriev I.V."/>
        </authorList>
    </citation>
    <scope>NUCLEOTIDE SEQUENCE [LARGE SCALE GENOMIC DNA]</scope>
</reference>
<dbReference type="Gene3D" id="2.60.120.260">
    <property type="entry name" value="Galactose-binding domain-like"/>
    <property type="match status" value="1"/>
</dbReference>
<evidence type="ECO:0000256" key="6">
    <source>
        <dbReference type="SAM" id="MobiDB-lite"/>
    </source>
</evidence>
<dbReference type="InterPro" id="IPR012919">
    <property type="entry name" value="SUN_dom"/>
</dbReference>
<keyword evidence="5" id="KW-0175">Coiled coil</keyword>
<evidence type="ECO:0000313" key="9">
    <source>
        <dbReference type="EMBL" id="EFJ30414.1"/>
    </source>
</evidence>
<evidence type="ECO:0000313" key="10">
    <source>
        <dbReference type="Proteomes" id="UP000001514"/>
    </source>
</evidence>
<dbReference type="InParanoid" id="D8RB19"/>
<dbReference type="InterPro" id="IPR008979">
    <property type="entry name" value="Galactose-bd-like_sf"/>
</dbReference>
<comment type="subcellular location">
    <subcellularLocation>
        <location evidence="1">Endomembrane system</location>
    </subcellularLocation>
</comment>
<name>D8RB19_SELML</name>
<feature type="coiled-coil region" evidence="5">
    <location>
        <begin position="369"/>
        <end position="396"/>
    </location>
</feature>
<protein>
    <recommendedName>
        <fullName evidence="8">SUN domain-containing protein</fullName>
    </recommendedName>
</protein>
<evidence type="ECO:0000256" key="4">
    <source>
        <dbReference type="ARBA" id="ARBA00023136"/>
    </source>
</evidence>
<keyword evidence="7" id="KW-0732">Signal</keyword>
<sequence length="439" mass="48091">MVSDLRLAALVLLVILFFCYASGPGIGIELHSGDPEPDEHSIAEISEAQHQIVESDEQLLEIPSNLTNDITNNRDLAEEKFPALFTENSSKGEEVTAFDPVHQNSSKGEGVELGTELVVSGEERKTVRFSLVGLDEYKRQATIEASANENPVEENTTVRHKLEAEGKEYNFAAASHGAKVVSSNKDGKGGGNILVKDNDKYFRSPCSAEEKFVVVELSEETLVDTIVIANYELYSSNPRELELLGSLMFPTEEWKLLGKFEAENVRQPQRFVLPKPEWARYLKLRILSHYGAEFYCTLSAVEVFGVAIERMLEGWIGRKSNEDSGGDPSRKPDVGDKRDASTTPGGPTNAGPAGGSTGGSHGSSTTSLNKFLIEKLKQLEREHRVLENLCRMQVARMADRELVAFSVALLAATLLILPKTKFPIVLAVAGSLVMLILAV</sequence>
<dbReference type="AlphaFoldDB" id="D8RB19"/>
<dbReference type="PROSITE" id="PS51469">
    <property type="entry name" value="SUN"/>
    <property type="match status" value="1"/>
</dbReference>
<dbReference type="PANTHER" id="PTHR12953:SF0">
    <property type="entry name" value="SUN DOMAIN-CONTAINING OSSIFICATION FACTOR"/>
    <property type="match status" value="1"/>
</dbReference>
<dbReference type="EMBL" id="GL377575">
    <property type="protein sequence ID" value="EFJ30414.1"/>
    <property type="molecule type" value="Genomic_DNA"/>
</dbReference>
<dbReference type="InterPro" id="IPR045120">
    <property type="entry name" value="Suco/Slp1-like"/>
</dbReference>
<feature type="compositionally biased region" description="Basic and acidic residues" evidence="6">
    <location>
        <begin position="328"/>
        <end position="340"/>
    </location>
</feature>
<dbReference type="Pfam" id="PF07738">
    <property type="entry name" value="Sad1_UNC"/>
    <property type="match status" value="1"/>
</dbReference>
<evidence type="ECO:0000256" key="7">
    <source>
        <dbReference type="SAM" id="SignalP"/>
    </source>
</evidence>
<dbReference type="FunCoup" id="D8RB19">
    <property type="interactions" value="255"/>
</dbReference>
<feature type="chain" id="PRO_5003121659" description="SUN domain-containing protein" evidence="7">
    <location>
        <begin position="22"/>
        <end position="439"/>
    </location>
</feature>
<evidence type="ECO:0000256" key="5">
    <source>
        <dbReference type="SAM" id="Coils"/>
    </source>
</evidence>
<dbReference type="HOGENOM" id="CLU_046487_0_0_1"/>
<feature type="domain" description="SUN" evidence="8">
    <location>
        <begin position="144"/>
        <end position="308"/>
    </location>
</feature>